<sequence>MALKDKWQQDRIGRQQGVQERQQQVQTTLSLWQQERQNQASEFREDLEYRVTDLLANYQKQRLEARETLLEDLAIFRQTLYREVEEYLGELDILHQQMAAQLQQQLQQSRTERKDAVQKLFEDLGVFRAELQDYHLKLQQTVWGSSHRHPIKPQPTVNPGVPQPATLDQPQG</sequence>
<feature type="region of interest" description="Disordered" evidence="1">
    <location>
        <begin position="145"/>
        <end position="172"/>
    </location>
</feature>
<proteinExistence type="predicted"/>
<dbReference type="AlphaFoldDB" id="Q9R385"/>
<evidence type="ECO:0000313" key="2">
    <source>
        <dbReference type="EMBL" id="CAB59550.1"/>
    </source>
</evidence>
<dbReference type="EMBL" id="AJ132358">
    <property type="protein sequence ID" value="CAB59550.1"/>
    <property type="molecule type" value="Genomic_DNA"/>
</dbReference>
<reference evidence="3" key="1">
    <citation type="journal article" date="1999" name="Microbiology">
        <title>The diversity of gas vesicle genes in Planktothrix rubescens from Lake Zurich.</title>
        <authorList>
            <person name="Beard S.J."/>
            <person name="Handley B.A."/>
            <person name="Hayes P.K."/>
            <person name="Walsby A.E."/>
        </authorList>
    </citation>
    <scope>NUCLEOTIDE SEQUENCE</scope>
    <source>
        <strain evidence="2">BC-Pla 9316</strain>
        <strain evidence="3">BC-Pla 9736</strain>
    </source>
</reference>
<feature type="region of interest" description="Disordered" evidence="1">
    <location>
        <begin position="1"/>
        <end position="20"/>
    </location>
</feature>
<evidence type="ECO:0000313" key="4">
    <source>
        <dbReference type="EMBL" id="CAB59558.1"/>
    </source>
</evidence>
<accession>Q9R385</accession>
<name>Q9R385_PLARU</name>
<feature type="compositionally biased region" description="Basic and acidic residues" evidence="1">
    <location>
        <begin position="1"/>
        <end position="13"/>
    </location>
</feature>
<dbReference type="EMBL" id="AJ238353">
    <property type="protein sequence ID" value="CAB59557.1"/>
    <property type="molecule type" value="Genomic_DNA"/>
</dbReference>
<evidence type="ECO:0000256" key="1">
    <source>
        <dbReference type="SAM" id="MobiDB-lite"/>
    </source>
</evidence>
<organism evidence="3">
    <name type="scientific">Planktothrix rubescens</name>
    <dbReference type="NCBI Taxonomy" id="59512"/>
    <lineage>
        <taxon>Bacteria</taxon>
        <taxon>Bacillati</taxon>
        <taxon>Cyanobacteriota</taxon>
        <taxon>Cyanophyceae</taxon>
        <taxon>Oscillatoriophycideae</taxon>
        <taxon>Oscillatoriales</taxon>
        <taxon>Microcoleaceae</taxon>
        <taxon>Planktothrix</taxon>
    </lineage>
</organism>
<reference evidence="4" key="2">
    <citation type="journal article" date="2000" name="Microbiology">
        <title>Gas vesicle genes in Planktothrix spp. from Nordic lakes: strains with weak gas vesicles possess a longer variant of gvpC.</title>
        <authorList>
            <person name="Beard S.J."/>
            <person name="Davis P.A."/>
            <person name="Iglesias-Rodriguez D."/>
            <person name="Skulberg O.M."/>
            <person name="Walsby A.E."/>
        </authorList>
    </citation>
    <scope>NUCLEOTIDE SEQUENCE</scope>
    <source>
        <strain evidence="4">PCC 7821</strain>
    </source>
</reference>
<evidence type="ECO:0000313" key="3">
    <source>
        <dbReference type="EMBL" id="CAB59557.1"/>
    </source>
</evidence>
<gene>
    <name evidence="3" type="primary">gvpC-20</name>
</gene>
<protein>
    <submittedName>
        <fullName evidence="3">Gas vesicle protein GvpC (20 kDa)</fullName>
    </submittedName>
    <submittedName>
        <fullName evidence="4">GvpC-20 protein</fullName>
    </submittedName>
</protein>
<dbReference type="EMBL" id="AJ253125">
    <property type="protein sequence ID" value="CAB59558.1"/>
    <property type="molecule type" value="Genomic_DNA"/>
</dbReference>